<dbReference type="Proteomes" id="UP000635565">
    <property type="component" value="Unassembled WGS sequence"/>
</dbReference>
<keyword evidence="2" id="KW-1185">Reference proteome</keyword>
<organism evidence="1 2">
    <name type="scientific">Dictyobacter formicarum</name>
    <dbReference type="NCBI Taxonomy" id="2778368"/>
    <lineage>
        <taxon>Bacteria</taxon>
        <taxon>Bacillati</taxon>
        <taxon>Chloroflexota</taxon>
        <taxon>Ktedonobacteria</taxon>
        <taxon>Ktedonobacterales</taxon>
        <taxon>Dictyobacteraceae</taxon>
        <taxon>Dictyobacter</taxon>
    </lineage>
</organism>
<reference evidence="1 2" key="1">
    <citation type="journal article" date="2021" name="Int. J. Syst. Evol. Microbiol.">
        <title>Reticulibacter mediterranei gen. nov., sp. nov., within the new family Reticulibacteraceae fam. nov., and Ktedonospora formicarum gen. nov., sp. nov., Ktedonobacter robiniae sp. nov., Dictyobacter formicarum sp. nov. and Dictyobacter arantiisoli sp. nov., belonging to the class Ktedonobacteria.</title>
        <authorList>
            <person name="Yabe S."/>
            <person name="Zheng Y."/>
            <person name="Wang C.M."/>
            <person name="Sakai Y."/>
            <person name="Abe K."/>
            <person name="Yokota A."/>
            <person name="Donadio S."/>
            <person name="Cavaletti L."/>
            <person name="Monciardini P."/>
        </authorList>
    </citation>
    <scope>NUCLEOTIDE SEQUENCE [LARGE SCALE GENOMIC DNA]</scope>
    <source>
        <strain evidence="1 2">SOSP1-9</strain>
    </source>
</reference>
<dbReference type="EMBL" id="BNJJ01000001">
    <property type="protein sequence ID" value="GHO82359.1"/>
    <property type="molecule type" value="Genomic_DNA"/>
</dbReference>
<evidence type="ECO:0000313" key="2">
    <source>
        <dbReference type="Proteomes" id="UP000635565"/>
    </source>
</evidence>
<evidence type="ECO:0000313" key="1">
    <source>
        <dbReference type="EMBL" id="GHO82359.1"/>
    </source>
</evidence>
<name>A0ABQ3V996_9CHLR</name>
<comment type="caution">
    <text evidence="1">The sequence shown here is derived from an EMBL/GenBank/DDBJ whole genome shotgun (WGS) entry which is preliminary data.</text>
</comment>
<accession>A0ABQ3V996</accession>
<gene>
    <name evidence="1" type="ORF">KSZ_03650</name>
</gene>
<evidence type="ECO:0008006" key="3">
    <source>
        <dbReference type="Google" id="ProtNLM"/>
    </source>
</evidence>
<protein>
    <recommendedName>
        <fullName evidence="3">Gfo/Idh/MocA-like oxidoreductase N-terminal domain-containing protein</fullName>
    </recommendedName>
</protein>
<sequence length="125" mass="13481">MASKRILFIGLGDLGSHMFDPLVRTSGRHSFLVGGRNLDYLQQRTNLSLLSALQLGYEPDIACTYLDLEQREQTAETIAAFQPDIIVCAATLQKGHISGSSGSCSKAFVVSPTWSSTSLASCIDL</sequence>
<dbReference type="Gene3D" id="3.40.50.720">
    <property type="entry name" value="NAD(P)-binding Rossmann-like Domain"/>
    <property type="match status" value="1"/>
</dbReference>
<proteinExistence type="predicted"/>